<keyword evidence="1" id="KW-1133">Transmembrane helix</keyword>
<evidence type="ECO:0000256" key="1">
    <source>
        <dbReference type="SAM" id="Phobius"/>
    </source>
</evidence>
<accession>A0A3Q7IZD2</accession>
<reference evidence="2" key="2">
    <citation type="submission" date="2019-01" db="UniProtKB">
        <authorList>
            <consortium name="EnsemblPlants"/>
        </authorList>
    </citation>
    <scope>IDENTIFICATION</scope>
    <source>
        <strain evidence="2">cv. Heinz 1706</strain>
    </source>
</reference>
<name>A0A3Q7IZD2_SOLLC</name>
<sequence>MVVWSFKLVGFVGNVNPNRSGRPYSGHRLLFLRKKKDVNGGVGQDLEGVWVILLVVSATCLMVVSAGVSSQPQGKRKNNSLSVLGGSFSYLGSGISPKTAEWKWLLWVV</sequence>
<reference evidence="2" key="1">
    <citation type="journal article" date="2012" name="Nature">
        <title>The tomato genome sequence provides insights into fleshy fruit evolution.</title>
        <authorList>
            <consortium name="Tomato Genome Consortium"/>
        </authorList>
    </citation>
    <scope>NUCLEOTIDE SEQUENCE [LARGE SCALE GENOMIC DNA]</scope>
    <source>
        <strain evidence="2">cv. Heinz 1706</strain>
    </source>
</reference>
<evidence type="ECO:0000313" key="3">
    <source>
        <dbReference type="Proteomes" id="UP000004994"/>
    </source>
</evidence>
<dbReference type="InParanoid" id="A0A3Q7IZD2"/>
<dbReference type="EnsemblPlants" id="Solyc09g062980.1.1">
    <property type="protein sequence ID" value="Solyc09g062980.1.1.1"/>
    <property type="gene ID" value="Solyc09g062980.1"/>
</dbReference>
<dbReference type="Gramene" id="Solyc09g062980.1.1">
    <property type="protein sequence ID" value="Solyc09g062980.1.1.1"/>
    <property type="gene ID" value="Solyc09g062980.1"/>
</dbReference>
<keyword evidence="3" id="KW-1185">Reference proteome</keyword>
<evidence type="ECO:0000313" key="2">
    <source>
        <dbReference type="EnsemblPlants" id="Solyc09g062980.1.1.1"/>
    </source>
</evidence>
<keyword evidence="1" id="KW-0812">Transmembrane</keyword>
<dbReference type="AlphaFoldDB" id="A0A3Q7IZD2"/>
<dbReference type="PaxDb" id="4081-Solyc09g062980.1.1"/>
<organism evidence="2">
    <name type="scientific">Solanum lycopersicum</name>
    <name type="common">Tomato</name>
    <name type="synonym">Lycopersicon esculentum</name>
    <dbReference type="NCBI Taxonomy" id="4081"/>
    <lineage>
        <taxon>Eukaryota</taxon>
        <taxon>Viridiplantae</taxon>
        <taxon>Streptophyta</taxon>
        <taxon>Embryophyta</taxon>
        <taxon>Tracheophyta</taxon>
        <taxon>Spermatophyta</taxon>
        <taxon>Magnoliopsida</taxon>
        <taxon>eudicotyledons</taxon>
        <taxon>Gunneridae</taxon>
        <taxon>Pentapetalae</taxon>
        <taxon>asterids</taxon>
        <taxon>lamiids</taxon>
        <taxon>Solanales</taxon>
        <taxon>Solanaceae</taxon>
        <taxon>Solanoideae</taxon>
        <taxon>Solaneae</taxon>
        <taxon>Solanum</taxon>
        <taxon>Solanum subgen. Lycopersicon</taxon>
    </lineage>
</organism>
<keyword evidence="1" id="KW-0472">Membrane</keyword>
<dbReference type="Proteomes" id="UP000004994">
    <property type="component" value="Chromosome 9"/>
</dbReference>
<protein>
    <submittedName>
        <fullName evidence="2">Uncharacterized protein</fullName>
    </submittedName>
</protein>
<feature type="transmembrane region" description="Helical" evidence="1">
    <location>
        <begin position="48"/>
        <end position="68"/>
    </location>
</feature>
<proteinExistence type="predicted"/>